<feature type="compositionally biased region" description="Basic and acidic residues" evidence="4">
    <location>
        <begin position="8"/>
        <end position="20"/>
    </location>
</feature>
<feature type="region of interest" description="Disordered" evidence="4">
    <location>
        <begin position="1"/>
        <end position="23"/>
    </location>
</feature>
<dbReference type="RefSeq" id="WP_390319737.1">
    <property type="nucleotide sequence ID" value="NZ_JBHSPB010000018.1"/>
</dbReference>
<dbReference type="Gene3D" id="3.40.30.120">
    <property type="match status" value="1"/>
</dbReference>
<keyword evidence="6" id="KW-0560">Oxidoreductase</keyword>
<sequence length="560" mass="60070">MDQAGRTDQTDQRDRTDRADQATVPVLVVGGGPVGLSTAMFLGRHGVPAVLVEKREDTSLLPRAPGLQARTMELFRAAGCVADVRALEKDDSHPYFEGGIIRTSTFARIDEAVTLEAPSLDGPLVSPERVMGCGQDRYEKVLVAKAREAGGEVRFGTRLLGLSQDADGVTAVVRGPDGTDSTLRARYVVAADGASSFVRRSLGIERYGRGTVFNALSIYFRAPQLEGALKGRKFILCYATAARGTLMSLSRLHGCDPWLATPLYFPDRGEKPEDFTDERCVEIIRTASGLPDLDVEVVWKVPWQGAQLVAERFRAGRVFLAGDAAHVHPPAGGFGANTGIHDAHNLAWKLAAVLRGWAGPELLDTYDAERRRVGEAMAEQAMIRNRIRHGYADDATRSAMVDDIIITLGYRYRSSAIPGGDADAPVLSPRLDLTGRPGTRAPHVWLDRGGRRISTIDLFWDSYVLLCGARGGDWARAAARAARRLGIPLCTHVVAAGGELAPVDRDWAEAYGVGEDGAVLVRPDAFVAWREPGAVADPEAAVGAALARAAGHSAPAGVAR</sequence>
<comment type="cofactor">
    <cofactor evidence="1">
        <name>FAD</name>
        <dbReference type="ChEBI" id="CHEBI:57692"/>
    </cofactor>
</comment>
<dbReference type="Pfam" id="PF21274">
    <property type="entry name" value="Rng_hyd_C"/>
    <property type="match status" value="1"/>
</dbReference>
<evidence type="ECO:0000259" key="5">
    <source>
        <dbReference type="Pfam" id="PF01494"/>
    </source>
</evidence>
<gene>
    <name evidence="6" type="ORF">ACFP1Z_25295</name>
</gene>
<dbReference type="InterPro" id="IPR002938">
    <property type="entry name" value="FAD-bd"/>
</dbReference>
<reference evidence="7" key="1">
    <citation type="journal article" date="2019" name="Int. J. Syst. Evol. Microbiol.">
        <title>The Global Catalogue of Microorganisms (GCM) 10K type strain sequencing project: providing services to taxonomists for standard genome sequencing and annotation.</title>
        <authorList>
            <consortium name="The Broad Institute Genomics Platform"/>
            <consortium name="The Broad Institute Genome Sequencing Center for Infectious Disease"/>
            <person name="Wu L."/>
            <person name="Ma J."/>
        </authorList>
    </citation>
    <scope>NUCLEOTIDE SEQUENCE [LARGE SCALE GENOMIC DNA]</scope>
    <source>
        <strain evidence="7">CGMCC 4.7304</strain>
    </source>
</reference>
<dbReference type="PANTHER" id="PTHR43004:SF19">
    <property type="entry name" value="BINDING MONOOXYGENASE, PUTATIVE (JCVI)-RELATED"/>
    <property type="match status" value="1"/>
</dbReference>
<dbReference type="Gene3D" id="3.50.50.60">
    <property type="entry name" value="FAD/NAD(P)-binding domain"/>
    <property type="match status" value="1"/>
</dbReference>
<evidence type="ECO:0000256" key="3">
    <source>
        <dbReference type="ARBA" id="ARBA00022827"/>
    </source>
</evidence>
<dbReference type="PRINTS" id="PR00420">
    <property type="entry name" value="RNGMNOXGNASE"/>
</dbReference>
<evidence type="ECO:0000256" key="2">
    <source>
        <dbReference type="ARBA" id="ARBA00022630"/>
    </source>
</evidence>
<comment type="caution">
    <text evidence="6">The sequence shown here is derived from an EMBL/GenBank/DDBJ whole genome shotgun (WGS) entry which is preliminary data.</text>
</comment>
<organism evidence="6 7">
    <name type="scientific">Streptomyces gamaensis</name>
    <dbReference type="NCBI Taxonomy" id="1763542"/>
    <lineage>
        <taxon>Bacteria</taxon>
        <taxon>Bacillati</taxon>
        <taxon>Actinomycetota</taxon>
        <taxon>Actinomycetes</taxon>
        <taxon>Kitasatosporales</taxon>
        <taxon>Streptomycetaceae</taxon>
        <taxon>Streptomyces</taxon>
    </lineage>
</organism>
<dbReference type="InterPro" id="IPR036188">
    <property type="entry name" value="FAD/NAD-bd_sf"/>
</dbReference>
<dbReference type="InterPro" id="IPR050641">
    <property type="entry name" value="RIFMO-like"/>
</dbReference>
<dbReference type="Pfam" id="PF01494">
    <property type="entry name" value="FAD_binding_3"/>
    <property type="match status" value="1"/>
</dbReference>
<keyword evidence="3" id="KW-0274">FAD</keyword>
<evidence type="ECO:0000256" key="4">
    <source>
        <dbReference type="SAM" id="MobiDB-lite"/>
    </source>
</evidence>
<protein>
    <submittedName>
        <fullName evidence="6">FAD-dependent monooxygenase</fullName>
    </submittedName>
</protein>
<keyword evidence="2" id="KW-0285">Flavoprotein</keyword>
<keyword evidence="7" id="KW-1185">Reference proteome</keyword>
<evidence type="ECO:0000313" key="6">
    <source>
        <dbReference type="EMBL" id="MFC5723484.1"/>
    </source>
</evidence>
<feature type="domain" description="FAD-binding" evidence="5">
    <location>
        <begin position="24"/>
        <end position="380"/>
    </location>
</feature>
<evidence type="ECO:0000256" key="1">
    <source>
        <dbReference type="ARBA" id="ARBA00001974"/>
    </source>
</evidence>
<evidence type="ECO:0000313" key="7">
    <source>
        <dbReference type="Proteomes" id="UP001596083"/>
    </source>
</evidence>
<name>A0ABW0Z7L1_9ACTN</name>
<dbReference type="GO" id="GO:0004497">
    <property type="term" value="F:monooxygenase activity"/>
    <property type="evidence" value="ECO:0007669"/>
    <property type="project" value="UniProtKB-KW"/>
</dbReference>
<accession>A0ABW0Z7L1</accession>
<dbReference type="Proteomes" id="UP001596083">
    <property type="component" value="Unassembled WGS sequence"/>
</dbReference>
<dbReference type="EMBL" id="JBHSPB010000018">
    <property type="protein sequence ID" value="MFC5723484.1"/>
    <property type="molecule type" value="Genomic_DNA"/>
</dbReference>
<keyword evidence="6" id="KW-0503">Monooxygenase</keyword>
<dbReference type="Gene3D" id="3.30.9.10">
    <property type="entry name" value="D-Amino Acid Oxidase, subunit A, domain 2"/>
    <property type="match status" value="1"/>
</dbReference>
<dbReference type="SUPFAM" id="SSF51905">
    <property type="entry name" value="FAD/NAD(P)-binding domain"/>
    <property type="match status" value="1"/>
</dbReference>
<proteinExistence type="predicted"/>
<dbReference type="PANTHER" id="PTHR43004">
    <property type="entry name" value="TRK SYSTEM POTASSIUM UPTAKE PROTEIN"/>
    <property type="match status" value="1"/>
</dbReference>